<keyword evidence="1" id="KW-0560">Oxidoreductase</keyword>
<reference evidence="6 7" key="1">
    <citation type="submission" date="2014-06" db="EMBL/GenBank/DDBJ databases">
        <title>Evolutionary Origins and Diversification of the Mycorrhizal Mutualists.</title>
        <authorList>
            <consortium name="DOE Joint Genome Institute"/>
            <consortium name="Mycorrhizal Genomics Consortium"/>
            <person name="Kohler A."/>
            <person name="Kuo A."/>
            <person name="Nagy L.G."/>
            <person name="Floudas D."/>
            <person name="Copeland A."/>
            <person name="Barry K.W."/>
            <person name="Cichocki N."/>
            <person name="Veneault-Fourrey C."/>
            <person name="LaButti K."/>
            <person name="Lindquist E.A."/>
            <person name="Lipzen A."/>
            <person name="Lundell T."/>
            <person name="Morin E."/>
            <person name="Murat C."/>
            <person name="Riley R."/>
            <person name="Ohm R."/>
            <person name="Sun H."/>
            <person name="Tunlid A."/>
            <person name="Henrissat B."/>
            <person name="Grigoriev I.V."/>
            <person name="Hibbett D.S."/>
            <person name="Martin F."/>
        </authorList>
    </citation>
    <scope>NUCLEOTIDE SEQUENCE [LARGE SCALE GENOMIC DNA]</scope>
    <source>
        <strain evidence="6 7">SS14</strain>
    </source>
</reference>
<dbReference type="GO" id="GO:0016616">
    <property type="term" value="F:oxidoreductase activity, acting on the CH-OH group of donors, NAD or NADP as acceptor"/>
    <property type="evidence" value="ECO:0007669"/>
    <property type="project" value="UniProtKB-ARBA"/>
</dbReference>
<dbReference type="FunFam" id="3.20.20.100:FF:000002">
    <property type="entry name" value="2,5-diketo-D-gluconic acid reductase A"/>
    <property type="match status" value="1"/>
</dbReference>
<proteinExistence type="predicted"/>
<dbReference type="Gene3D" id="3.20.20.100">
    <property type="entry name" value="NADP-dependent oxidoreductase domain"/>
    <property type="match status" value="1"/>
</dbReference>
<dbReference type="PROSITE" id="PS00062">
    <property type="entry name" value="ALDOKETO_REDUCTASE_2"/>
    <property type="match status" value="1"/>
</dbReference>
<dbReference type="PIRSF" id="PIRSF000097">
    <property type="entry name" value="AKR"/>
    <property type="match status" value="1"/>
</dbReference>
<evidence type="ECO:0000256" key="3">
    <source>
        <dbReference type="PIRSR" id="PIRSR000097-2"/>
    </source>
</evidence>
<keyword evidence="7" id="KW-1185">Reference proteome</keyword>
<feature type="domain" description="NADP-dependent oxidoreductase" evidence="5">
    <location>
        <begin position="17"/>
        <end position="265"/>
    </location>
</feature>
<dbReference type="InterPro" id="IPR018170">
    <property type="entry name" value="Aldo/ket_reductase_CS"/>
</dbReference>
<evidence type="ECO:0000313" key="6">
    <source>
        <dbReference type="EMBL" id="KIJ27553.1"/>
    </source>
</evidence>
<dbReference type="Proteomes" id="UP000054279">
    <property type="component" value="Unassembled WGS sequence"/>
</dbReference>
<feature type="site" description="Lowers pKa of active site Tyr" evidence="4">
    <location>
        <position position="75"/>
    </location>
</feature>
<dbReference type="AlphaFoldDB" id="A0A0C9TE68"/>
<dbReference type="SUPFAM" id="SSF51430">
    <property type="entry name" value="NAD(P)-linked oxidoreductase"/>
    <property type="match status" value="1"/>
</dbReference>
<evidence type="ECO:0000256" key="1">
    <source>
        <dbReference type="ARBA" id="ARBA00023002"/>
    </source>
</evidence>
<dbReference type="Pfam" id="PF00248">
    <property type="entry name" value="Aldo_ket_red"/>
    <property type="match status" value="1"/>
</dbReference>
<feature type="active site" description="Proton donor" evidence="2">
    <location>
        <position position="50"/>
    </location>
</feature>
<feature type="binding site" evidence="3">
    <location>
        <position position="106"/>
    </location>
    <ligand>
        <name>substrate</name>
    </ligand>
</feature>
<accession>A0A0C9TE68</accession>
<dbReference type="PANTHER" id="PTHR11732">
    <property type="entry name" value="ALDO/KETO REDUCTASE"/>
    <property type="match status" value="1"/>
</dbReference>
<evidence type="ECO:0000256" key="4">
    <source>
        <dbReference type="PIRSR" id="PIRSR000097-3"/>
    </source>
</evidence>
<dbReference type="InterPro" id="IPR020471">
    <property type="entry name" value="AKR"/>
</dbReference>
<dbReference type="HOGENOM" id="CLU_023205_0_0_1"/>
<name>A0A0C9TE68_SPHS4</name>
<organism evidence="6 7">
    <name type="scientific">Sphaerobolus stellatus (strain SS14)</name>
    <dbReference type="NCBI Taxonomy" id="990650"/>
    <lineage>
        <taxon>Eukaryota</taxon>
        <taxon>Fungi</taxon>
        <taxon>Dikarya</taxon>
        <taxon>Basidiomycota</taxon>
        <taxon>Agaricomycotina</taxon>
        <taxon>Agaricomycetes</taxon>
        <taxon>Phallomycetidae</taxon>
        <taxon>Geastrales</taxon>
        <taxon>Sphaerobolaceae</taxon>
        <taxon>Sphaerobolus</taxon>
    </lineage>
</organism>
<dbReference type="InterPro" id="IPR036812">
    <property type="entry name" value="NAD(P)_OxRdtase_dom_sf"/>
</dbReference>
<protein>
    <recommendedName>
        <fullName evidence="5">NADP-dependent oxidoreductase domain-containing protein</fullName>
    </recommendedName>
</protein>
<sequence length="311" mass="34667">MSAPTIKLNTGAEIPLIGLGTWQSPPGQVEKAVEYALKNGYKHIDGAWAYDNEEEVGKGIKASGVPREEIFITSKIWSTYHRRVEENVDDTLKKLGTDYLDLLLMHWPVPLNPNGNHPKFPTLPDGTRDVDKGWSIVDTWKQMEKLYKAGKVKAIGVSNFSQLKLEELLPHVEVVPAVNQLEIHLYNPQHKLLEYMNSKGIVPQAYSPLGSTGSPLLTDETATELSKKYNVSVAAVLLGYLVAKKIVTLPKSVTPERIQANLDGSVEFAKKVEPADLERLDGVAASGKQHRFIMPPWPIELGFDNWRKPAW</sequence>
<dbReference type="OrthoDB" id="416253at2759"/>
<dbReference type="EMBL" id="KN837331">
    <property type="protein sequence ID" value="KIJ27553.1"/>
    <property type="molecule type" value="Genomic_DNA"/>
</dbReference>
<evidence type="ECO:0000259" key="5">
    <source>
        <dbReference type="Pfam" id="PF00248"/>
    </source>
</evidence>
<gene>
    <name evidence="6" type="ORF">M422DRAFT_215745</name>
</gene>
<dbReference type="PRINTS" id="PR00069">
    <property type="entry name" value="ALDKETRDTASE"/>
</dbReference>
<evidence type="ECO:0000256" key="2">
    <source>
        <dbReference type="PIRSR" id="PIRSR000097-1"/>
    </source>
</evidence>
<dbReference type="InterPro" id="IPR023210">
    <property type="entry name" value="NADP_OxRdtase_dom"/>
</dbReference>
<evidence type="ECO:0000313" key="7">
    <source>
        <dbReference type="Proteomes" id="UP000054279"/>
    </source>
</evidence>